<accession>A0A449BBR9</accession>
<dbReference type="InterPro" id="IPR041368">
    <property type="entry name" value="DRP_C"/>
</dbReference>
<gene>
    <name evidence="3" type="ORF">NCTC10138_00246</name>
</gene>
<dbReference type="RefSeq" id="WP_052589832.1">
    <property type="nucleotide sequence ID" value="NZ_LR215048.1"/>
</dbReference>
<name>A0A449BBR9_HAPAX</name>
<sequence length="261" mass="30750">MIELIRNPSYDFLVNQVEIASKNIVLCTPDLDDDIISDILLYKNKDVKVTLITSLNIASFLEKENMISLYNKMINEKNEIYNYKNFNARFYVFDDEIVWITSSSLTKEGLNTNYEYGILTNEEKIIKEVVLDYRNIIKDKDSKSLVNKDVVNISKNVQTLKNNNVEVVNQKLELKANDILSLKNTLRGWNYIVFEAIDKNILKETFVLSDIYEYEEEFKKSYPTNNFIKDKIRQILQNLRNLGFIEFIDDNGTYKKNWKNK</sequence>
<dbReference type="Pfam" id="PF17726">
    <property type="entry name" value="DpnI_C"/>
    <property type="match status" value="1"/>
</dbReference>
<keyword evidence="4" id="KW-1185">Reference proteome</keyword>
<feature type="domain" description="Dam-replacing protein HTH" evidence="2">
    <location>
        <begin position="187"/>
        <end position="256"/>
    </location>
</feature>
<dbReference type="KEGG" id="aaxa:NCTC10138_00246"/>
<dbReference type="Gene3D" id="3.30.870.10">
    <property type="entry name" value="Endonuclease Chain A"/>
    <property type="match status" value="1"/>
</dbReference>
<dbReference type="EMBL" id="LR215048">
    <property type="protein sequence ID" value="VEU79893.1"/>
    <property type="molecule type" value="Genomic_DNA"/>
</dbReference>
<evidence type="ECO:0000313" key="4">
    <source>
        <dbReference type="Proteomes" id="UP000289841"/>
    </source>
</evidence>
<dbReference type="Pfam" id="PF13091">
    <property type="entry name" value="PLDc_2"/>
    <property type="match status" value="1"/>
</dbReference>
<reference evidence="3 4" key="1">
    <citation type="submission" date="2019-01" db="EMBL/GenBank/DDBJ databases">
        <authorList>
            <consortium name="Pathogen Informatics"/>
        </authorList>
    </citation>
    <scope>NUCLEOTIDE SEQUENCE [LARGE SCALE GENOMIC DNA]</scope>
    <source>
        <strain evidence="3 4">NCTC10138</strain>
    </source>
</reference>
<dbReference type="InterPro" id="IPR036388">
    <property type="entry name" value="WH-like_DNA-bd_sf"/>
</dbReference>
<evidence type="ECO:0000313" key="3">
    <source>
        <dbReference type="EMBL" id="VEU79893.1"/>
    </source>
</evidence>
<dbReference type="CDD" id="cd00138">
    <property type="entry name" value="PLDc_SF"/>
    <property type="match status" value="1"/>
</dbReference>
<feature type="domain" description="Phospholipase D-like" evidence="1">
    <location>
        <begin position="14"/>
        <end position="129"/>
    </location>
</feature>
<dbReference type="Gene3D" id="1.10.10.10">
    <property type="entry name" value="Winged helix-like DNA-binding domain superfamily/Winged helix DNA-binding domain"/>
    <property type="match status" value="1"/>
</dbReference>
<evidence type="ECO:0000259" key="2">
    <source>
        <dbReference type="Pfam" id="PF17726"/>
    </source>
</evidence>
<dbReference type="InterPro" id="IPR025202">
    <property type="entry name" value="PLD-like_dom"/>
</dbReference>
<dbReference type="STRING" id="1278311.GCA_000428705_00797"/>
<dbReference type="SUPFAM" id="SSF56024">
    <property type="entry name" value="Phospholipase D/nuclease"/>
    <property type="match status" value="1"/>
</dbReference>
<dbReference type="Proteomes" id="UP000289841">
    <property type="component" value="Chromosome"/>
</dbReference>
<organism evidence="3 4">
    <name type="scientific">Haploplasma axanthum</name>
    <name type="common">Acholeplasma axanthum</name>
    <dbReference type="NCBI Taxonomy" id="29552"/>
    <lineage>
        <taxon>Bacteria</taxon>
        <taxon>Bacillati</taxon>
        <taxon>Mycoplasmatota</taxon>
        <taxon>Mollicutes</taxon>
        <taxon>Acholeplasmatales</taxon>
        <taxon>Acholeplasmataceae</taxon>
        <taxon>Haploplasma</taxon>
    </lineage>
</organism>
<dbReference type="AlphaFoldDB" id="A0A449BBR9"/>
<proteinExistence type="predicted"/>
<protein>
    <submittedName>
        <fullName evidence="3">Dam-replacing family</fullName>
    </submittedName>
</protein>
<evidence type="ECO:0000259" key="1">
    <source>
        <dbReference type="Pfam" id="PF13091"/>
    </source>
</evidence>